<evidence type="ECO:0000313" key="2">
    <source>
        <dbReference type="EMBL" id="NVD43988.1"/>
    </source>
</evidence>
<accession>A0A850H250</accession>
<keyword evidence="2" id="KW-0378">Hydrolase</keyword>
<dbReference type="PANTHER" id="PTHR43194:SF2">
    <property type="entry name" value="PEROXISOMAL MEMBRANE PROTEIN LPX1"/>
    <property type="match status" value="1"/>
</dbReference>
<dbReference type="Gene3D" id="3.40.50.1820">
    <property type="entry name" value="alpha/beta hydrolase"/>
    <property type="match status" value="1"/>
</dbReference>
<organism evidence="2 3">
    <name type="scientific">Qipengyuania atrilutea</name>
    <dbReference type="NCBI Taxonomy" id="2744473"/>
    <lineage>
        <taxon>Bacteria</taxon>
        <taxon>Pseudomonadati</taxon>
        <taxon>Pseudomonadota</taxon>
        <taxon>Alphaproteobacteria</taxon>
        <taxon>Sphingomonadales</taxon>
        <taxon>Erythrobacteraceae</taxon>
        <taxon>Qipengyuania</taxon>
    </lineage>
</organism>
<evidence type="ECO:0000259" key="1">
    <source>
        <dbReference type="Pfam" id="PF00561"/>
    </source>
</evidence>
<reference evidence="2 3" key="1">
    <citation type="submission" date="2020-06" db="EMBL/GenBank/DDBJ databases">
        <title>Altererythrobacter sp. HHU K3-1.</title>
        <authorList>
            <person name="Zhang D."/>
            <person name="Xue H."/>
        </authorList>
    </citation>
    <scope>NUCLEOTIDE SEQUENCE [LARGE SCALE GENOMIC DNA]</scope>
    <source>
        <strain evidence="2 3">HHU K3-1</strain>
    </source>
</reference>
<proteinExistence type="predicted"/>
<sequence length="252" mass="26859">MAEVETSRIASFDGTELAVHRMGEGRPVVLLHGLFSSAQMNWIKFGHAAKLAGAGFEVIMPDLRAHGESDAPHEPDAYPDDVLAKDVAALAEKFDLTDFDLVGFSLGARTAARAVINGLKPRRLAVIGMGLDGLSGWDQRAAFFIDAIDRFEEIKRGDPAFMAASFIKTMKVDRIAARLLLQSVSDADPSDLAAALTMPTLVLCGTEDRDNGSPEALADLLPDGRLAEIPGTHMGSVTEGALGDELVRFLAA</sequence>
<dbReference type="PANTHER" id="PTHR43194">
    <property type="entry name" value="HYDROLASE ALPHA/BETA FOLD FAMILY"/>
    <property type="match status" value="1"/>
</dbReference>
<protein>
    <submittedName>
        <fullName evidence="2">Alpha/beta fold hydrolase</fullName>
    </submittedName>
</protein>
<dbReference type="AlphaFoldDB" id="A0A850H250"/>
<dbReference type="EMBL" id="JABWGV010000001">
    <property type="protein sequence ID" value="NVD43988.1"/>
    <property type="molecule type" value="Genomic_DNA"/>
</dbReference>
<dbReference type="InterPro" id="IPR000073">
    <property type="entry name" value="AB_hydrolase_1"/>
</dbReference>
<name>A0A850H250_9SPHN</name>
<feature type="domain" description="AB hydrolase-1" evidence="1">
    <location>
        <begin position="27"/>
        <end position="117"/>
    </location>
</feature>
<dbReference type="GO" id="GO:0016787">
    <property type="term" value="F:hydrolase activity"/>
    <property type="evidence" value="ECO:0007669"/>
    <property type="project" value="UniProtKB-KW"/>
</dbReference>
<evidence type="ECO:0000313" key="3">
    <source>
        <dbReference type="Proteomes" id="UP000561438"/>
    </source>
</evidence>
<gene>
    <name evidence="2" type="ORF">HUV48_03010</name>
</gene>
<dbReference type="InterPro" id="IPR050228">
    <property type="entry name" value="Carboxylesterase_BioH"/>
</dbReference>
<dbReference type="Pfam" id="PF00561">
    <property type="entry name" value="Abhydrolase_1"/>
    <property type="match status" value="1"/>
</dbReference>
<comment type="caution">
    <text evidence="2">The sequence shown here is derived from an EMBL/GenBank/DDBJ whole genome shotgun (WGS) entry which is preliminary data.</text>
</comment>
<dbReference type="SUPFAM" id="SSF53474">
    <property type="entry name" value="alpha/beta-Hydrolases"/>
    <property type="match status" value="1"/>
</dbReference>
<dbReference type="InterPro" id="IPR029058">
    <property type="entry name" value="AB_hydrolase_fold"/>
</dbReference>
<dbReference type="Proteomes" id="UP000561438">
    <property type="component" value="Unassembled WGS sequence"/>
</dbReference>
<keyword evidence="3" id="KW-1185">Reference proteome</keyword>
<dbReference type="RefSeq" id="WP_176266278.1">
    <property type="nucleotide sequence ID" value="NZ_JABWGV010000001.1"/>
</dbReference>